<evidence type="ECO:0000313" key="4">
    <source>
        <dbReference type="EMBL" id="MBA2226983.1"/>
    </source>
</evidence>
<organism evidence="4 5">
    <name type="scientific">Thermogemmata fonticola</name>
    <dbReference type="NCBI Taxonomy" id="2755323"/>
    <lineage>
        <taxon>Bacteria</taxon>
        <taxon>Pseudomonadati</taxon>
        <taxon>Planctomycetota</taxon>
        <taxon>Planctomycetia</taxon>
        <taxon>Gemmatales</taxon>
        <taxon>Gemmataceae</taxon>
        <taxon>Thermogemmata</taxon>
    </lineage>
</organism>
<dbReference type="SMART" id="SM00278">
    <property type="entry name" value="HhH1"/>
    <property type="match status" value="2"/>
</dbReference>
<dbReference type="InterPro" id="IPR041614">
    <property type="entry name" value="DprA_WH"/>
</dbReference>
<feature type="domain" description="Helix-hairpin-helix DNA-binding motif class 1" evidence="3">
    <location>
        <begin position="12"/>
        <end position="31"/>
    </location>
</feature>
<dbReference type="InterPro" id="IPR010994">
    <property type="entry name" value="RuvA_2-like"/>
</dbReference>
<evidence type="ECO:0000313" key="5">
    <source>
        <dbReference type="Proteomes" id="UP000542342"/>
    </source>
</evidence>
<dbReference type="InterPro" id="IPR003488">
    <property type="entry name" value="DprA"/>
</dbReference>
<dbReference type="SUPFAM" id="SSF47781">
    <property type="entry name" value="RuvA domain 2-like"/>
    <property type="match status" value="1"/>
</dbReference>
<dbReference type="InterPro" id="IPR003583">
    <property type="entry name" value="Hlx-hairpin-Hlx_DNA-bd_motif"/>
</dbReference>
<protein>
    <submittedName>
        <fullName evidence="4">DNA-protecting protein DprA</fullName>
    </submittedName>
</protein>
<dbReference type="Proteomes" id="UP000542342">
    <property type="component" value="Unassembled WGS sequence"/>
</dbReference>
<evidence type="ECO:0000256" key="1">
    <source>
        <dbReference type="ARBA" id="ARBA00006525"/>
    </source>
</evidence>
<gene>
    <name evidence="4" type="primary">dprA</name>
    <name evidence="4" type="ORF">H0921_12500</name>
</gene>
<dbReference type="Pfam" id="PF02481">
    <property type="entry name" value="DNA_processg_A"/>
    <property type="match status" value="1"/>
</dbReference>
<comment type="caution">
    <text evidence="4">The sequence shown here is derived from an EMBL/GenBank/DDBJ whole genome shotgun (WGS) entry which is preliminary data.</text>
</comment>
<evidence type="ECO:0000256" key="2">
    <source>
        <dbReference type="SAM" id="MobiDB-lite"/>
    </source>
</evidence>
<dbReference type="RefSeq" id="WP_194538588.1">
    <property type="nucleotide sequence ID" value="NZ_JACEFB010000009.1"/>
</dbReference>
<proteinExistence type="inferred from homology"/>
<feature type="region of interest" description="Disordered" evidence="2">
    <location>
        <begin position="323"/>
        <end position="371"/>
    </location>
</feature>
<dbReference type="PANTHER" id="PTHR43022:SF1">
    <property type="entry name" value="PROTEIN SMF"/>
    <property type="match status" value="1"/>
</dbReference>
<sequence>MRPAAEELRDHLALALVPGLGPRLTAALLQHFGSAAAVRRATAEQLRQVPHIGAKLARQLAAALQQVEAAAAREEALMAQHGVQAVIWTQPEYPAPLLSISNPPPLLFLKGKWDRRDQRAVAVVGTRQATAAGRRWAEQLARGLALAGYTVVSGLARGIDGAAHQAALESGGRTIAVLAGGLGRIYPPEHEELAQRIASGPGCLISETPMQTPPQAGMFPARNRLISGLSLAVVLVEAGQRSGALITAEHALEQGREVFALPGNLDSETSAGCLALLRQGARLIRGVDDLLADLQGLKAGEAAPPPSRPASLFAEEAPPSDAFLPTASAASANGPPLERPFAERPQPAAAPLPPAVPPPPAAPPSPLDPPLQAIWDQLAQRRHIDELAYALQCRVSDLLPQLMQLELQHRIRRLPGNFYERIQ</sequence>
<dbReference type="Gene3D" id="3.40.50.450">
    <property type="match status" value="1"/>
</dbReference>
<feature type="domain" description="Helix-hairpin-helix DNA-binding motif class 1" evidence="3">
    <location>
        <begin position="44"/>
        <end position="63"/>
    </location>
</feature>
<dbReference type="Pfam" id="PF14520">
    <property type="entry name" value="HHH_5"/>
    <property type="match status" value="1"/>
</dbReference>
<accession>A0A7V9ACC1</accession>
<dbReference type="AlphaFoldDB" id="A0A7V9ACC1"/>
<evidence type="ECO:0000259" key="3">
    <source>
        <dbReference type="SMART" id="SM00278"/>
    </source>
</evidence>
<dbReference type="EMBL" id="JACEFB010000009">
    <property type="protein sequence ID" value="MBA2226983.1"/>
    <property type="molecule type" value="Genomic_DNA"/>
</dbReference>
<dbReference type="GO" id="GO:0006281">
    <property type="term" value="P:DNA repair"/>
    <property type="evidence" value="ECO:0007669"/>
    <property type="project" value="InterPro"/>
</dbReference>
<dbReference type="PANTHER" id="PTHR43022">
    <property type="entry name" value="PROTEIN SMF"/>
    <property type="match status" value="1"/>
</dbReference>
<reference evidence="4 5" key="1">
    <citation type="submission" date="2020-07" db="EMBL/GenBank/DDBJ databases">
        <title>Thermogemmata thermophila gen. nov., sp. nov., a novel moderate thermophilic planctomycete from a Kamchatka hot spring.</title>
        <authorList>
            <person name="Elcheninov A.G."/>
            <person name="Podosokorskaya O.A."/>
            <person name="Kovaleva O.L."/>
            <person name="Novikov A."/>
            <person name="Bonch-Osmolovskaya E.A."/>
            <person name="Toshchakov S.V."/>
            <person name="Kublanov I.V."/>
        </authorList>
    </citation>
    <scope>NUCLEOTIDE SEQUENCE [LARGE SCALE GENOMIC DNA]</scope>
    <source>
        <strain evidence="4 5">2918</strain>
    </source>
</reference>
<dbReference type="Pfam" id="PF17782">
    <property type="entry name" value="WHD_DprA"/>
    <property type="match status" value="1"/>
</dbReference>
<dbReference type="InterPro" id="IPR036388">
    <property type="entry name" value="WH-like_DNA-bd_sf"/>
</dbReference>
<dbReference type="GO" id="GO:0009294">
    <property type="term" value="P:DNA-mediated transformation"/>
    <property type="evidence" value="ECO:0007669"/>
    <property type="project" value="InterPro"/>
</dbReference>
<dbReference type="Gene3D" id="1.10.10.10">
    <property type="entry name" value="Winged helix-like DNA-binding domain superfamily/Winged helix DNA-binding domain"/>
    <property type="match status" value="1"/>
</dbReference>
<dbReference type="InterPro" id="IPR057666">
    <property type="entry name" value="DrpA_SLOG"/>
</dbReference>
<dbReference type="NCBIfam" id="TIGR00732">
    <property type="entry name" value="dprA"/>
    <property type="match status" value="1"/>
</dbReference>
<name>A0A7V9ACC1_9BACT</name>
<comment type="similarity">
    <text evidence="1">Belongs to the DprA/Smf family.</text>
</comment>
<dbReference type="SUPFAM" id="SSF102405">
    <property type="entry name" value="MCP/YpsA-like"/>
    <property type="match status" value="1"/>
</dbReference>
<keyword evidence="5" id="KW-1185">Reference proteome</keyword>
<dbReference type="GO" id="GO:0003677">
    <property type="term" value="F:DNA binding"/>
    <property type="evidence" value="ECO:0007669"/>
    <property type="project" value="InterPro"/>
</dbReference>
<feature type="compositionally biased region" description="Pro residues" evidence="2">
    <location>
        <begin position="348"/>
        <end position="369"/>
    </location>
</feature>